<gene>
    <name evidence="5" type="ordered locus">Afer_0136</name>
</gene>
<keyword evidence="5" id="KW-0969">Cilium</keyword>
<dbReference type="HOGENOM" id="CLU_147249_3_3_11"/>
<dbReference type="EMBL" id="CP001631">
    <property type="protein sequence ID" value="ACU53105.1"/>
    <property type="molecule type" value="Genomic_DNA"/>
</dbReference>
<dbReference type="GO" id="GO:0009425">
    <property type="term" value="C:bacterial-type flagellum basal body"/>
    <property type="evidence" value="ECO:0007669"/>
    <property type="project" value="UniProtKB-SubCell"/>
</dbReference>
<dbReference type="eggNOG" id="COG1677">
    <property type="taxonomic scope" value="Bacteria"/>
</dbReference>
<keyword evidence="4" id="KW-0732">Signal</keyword>
<feature type="signal peptide" evidence="4">
    <location>
        <begin position="1"/>
        <end position="22"/>
    </location>
</feature>
<evidence type="ECO:0000256" key="3">
    <source>
        <dbReference type="ARBA" id="ARBA00023143"/>
    </source>
</evidence>
<dbReference type="Pfam" id="PF02049">
    <property type="entry name" value="FliE"/>
    <property type="match status" value="1"/>
</dbReference>
<dbReference type="AlphaFoldDB" id="C7M207"/>
<keyword evidence="5" id="KW-0966">Cell projection</keyword>
<dbReference type="PANTHER" id="PTHR34653">
    <property type="match status" value="1"/>
</dbReference>
<comment type="similarity">
    <text evidence="2">Belongs to the FliE family.</text>
</comment>
<reference evidence="5 6" key="1">
    <citation type="journal article" date="2009" name="Stand. Genomic Sci.">
        <title>Complete genome sequence of Acidimicrobium ferrooxidans type strain (ICP).</title>
        <authorList>
            <person name="Clum A."/>
            <person name="Nolan M."/>
            <person name="Lang E."/>
            <person name="Glavina Del Rio T."/>
            <person name="Tice H."/>
            <person name="Copeland A."/>
            <person name="Cheng J.F."/>
            <person name="Lucas S."/>
            <person name="Chen F."/>
            <person name="Bruce D."/>
            <person name="Goodwin L."/>
            <person name="Pitluck S."/>
            <person name="Ivanova N."/>
            <person name="Mavrommatis K."/>
            <person name="Mikhailova N."/>
            <person name="Pati A."/>
            <person name="Chen A."/>
            <person name="Palaniappan K."/>
            <person name="Goker M."/>
            <person name="Spring S."/>
            <person name="Land M."/>
            <person name="Hauser L."/>
            <person name="Chang Y.J."/>
            <person name="Jeffries C.C."/>
            <person name="Chain P."/>
            <person name="Bristow J."/>
            <person name="Eisen J.A."/>
            <person name="Markowitz V."/>
            <person name="Hugenholtz P."/>
            <person name="Kyrpides N.C."/>
            <person name="Klenk H.P."/>
            <person name="Lapidus A."/>
        </authorList>
    </citation>
    <scope>NUCLEOTIDE SEQUENCE [LARGE SCALE GENOMIC DNA]</scope>
    <source>
        <strain evidence="6">DSM 10331 / JCM 15462 / NBRC 103882 / ICP</strain>
    </source>
</reference>
<dbReference type="KEGG" id="afo:Afer_0136"/>
<sequence>MIPPIAPLSSALSAAAPGAAGASTQGASGFAQVLGSVIDQIQSTQATANTQAQGVASGQASISNAMVASTESLLTTELAVQVRNGVVGAIDQVMSTQF</sequence>
<evidence type="ECO:0000256" key="4">
    <source>
        <dbReference type="SAM" id="SignalP"/>
    </source>
</evidence>
<organism evidence="5 6">
    <name type="scientific">Acidimicrobium ferrooxidans (strain DSM 10331 / JCM 15462 / NBRC 103882 / ICP)</name>
    <dbReference type="NCBI Taxonomy" id="525909"/>
    <lineage>
        <taxon>Bacteria</taxon>
        <taxon>Bacillati</taxon>
        <taxon>Actinomycetota</taxon>
        <taxon>Acidimicrobiia</taxon>
        <taxon>Acidimicrobiales</taxon>
        <taxon>Acidimicrobiaceae</taxon>
        <taxon>Acidimicrobium</taxon>
    </lineage>
</organism>
<accession>C7M207</accession>
<evidence type="ECO:0000313" key="6">
    <source>
        <dbReference type="Proteomes" id="UP000000771"/>
    </source>
</evidence>
<dbReference type="RefSeq" id="WP_015797610.1">
    <property type="nucleotide sequence ID" value="NC_013124.1"/>
</dbReference>
<dbReference type="GO" id="GO:0071973">
    <property type="term" value="P:bacterial-type flagellum-dependent cell motility"/>
    <property type="evidence" value="ECO:0007669"/>
    <property type="project" value="InterPro"/>
</dbReference>
<comment type="subcellular location">
    <subcellularLocation>
        <location evidence="1">Bacterial flagellum basal body</location>
    </subcellularLocation>
</comment>
<dbReference type="Proteomes" id="UP000000771">
    <property type="component" value="Chromosome"/>
</dbReference>
<dbReference type="PANTHER" id="PTHR34653:SF1">
    <property type="entry name" value="FLAGELLAR HOOK-BASAL BODY COMPLEX PROTEIN FLIE"/>
    <property type="match status" value="1"/>
</dbReference>
<dbReference type="InterPro" id="IPR001624">
    <property type="entry name" value="FliE"/>
</dbReference>
<name>C7M207_ACIFD</name>
<protein>
    <submittedName>
        <fullName evidence="5">Flagellar hook-basal body complex protein FliE</fullName>
    </submittedName>
</protein>
<evidence type="ECO:0000313" key="5">
    <source>
        <dbReference type="EMBL" id="ACU53105.1"/>
    </source>
</evidence>
<dbReference type="GO" id="GO:0005198">
    <property type="term" value="F:structural molecule activity"/>
    <property type="evidence" value="ECO:0007669"/>
    <property type="project" value="InterPro"/>
</dbReference>
<keyword evidence="6" id="KW-1185">Reference proteome</keyword>
<keyword evidence="5" id="KW-0282">Flagellum</keyword>
<dbReference type="GO" id="GO:0003774">
    <property type="term" value="F:cytoskeletal motor activity"/>
    <property type="evidence" value="ECO:0007669"/>
    <property type="project" value="InterPro"/>
</dbReference>
<evidence type="ECO:0000256" key="2">
    <source>
        <dbReference type="ARBA" id="ARBA00009272"/>
    </source>
</evidence>
<keyword evidence="3" id="KW-0975">Bacterial flagellum</keyword>
<evidence type="ECO:0000256" key="1">
    <source>
        <dbReference type="ARBA" id="ARBA00004117"/>
    </source>
</evidence>
<feature type="chain" id="PRO_5002978096" evidence="4">
    <location>
        <begin position="23"/>
        <end position="98"/>
    </location>
</feature>
<proteinExistence type="inferred from homology"/>
<dbReference type="STRING" id="525909.Afer_0136"/>